<dbReference type="InterPro" id="IPR012337">
    <property type="entry name" value="RNaseH-like_sf"/>
</dbReference>
<dbReference type="CDD" id="cd06222">
    <property type="entry name" value="RNase_H_like"/>
    <property type="match status" value="1"/>
</dbReference>
<dbReference type="SUPFAM" id="SSF53098">
    <property type="entry name" value="Ribonuclease H-like"/>
    <property type="match status" value="1"/>
</dbReference>
<dbReference type="PANTHER" id="PTHR47074:SF73">
    <property type="entry name" value="OS04G0448401 PROTEIN"/>
    <property type="match status" value="1"/>
</dbReference>
<dbReference type="Gramene" id="TKW26067">
    <property type="protein sequence ID" value="TKW26067"/>
    <property type="gene ID" value="SEVIR_3G161600v2"/>
</dbReference>
<feature type="domain" description="RNase H type-1" evidence="2">
    <location>
        <begin position="32"/>
        <end position="139"/>
    </location>
</feature>
<dbReference type="GO" id="GO:0004523">
    <property type="term" value="F:RNA-DNA hybrid ribonuclease activity"/>
    <property type="evidence" value="ECO:0007669"/>
    <property type="project" value="InterPro"/>
</dbReference>
<reference evidence="3" key="1">
    <citation type="submission" date="2019-03" db="EMBL/GenBank/DDBJ databases">
        <title>WGS assembly of Setaria viridis.</title>
        <authorList>
            <person name="Huang P."/>
            <person name="Jenkins J."/>
            <person name="Grimwood J."/>
            <person name="Barry K."/>
            <person name="Healey A."/>
            <person name="Mamidi S."/>
            <person name="Sreedasyam A."/>
            <person name="Shu S."/>
            <person name="Feldman M."/>
            <person name="Wu J."/>
            <person name="Yu Y."/>
            <person name="Chen C."/>
            <person name="Johnson J."/>
            <person name="Rokhsar D."/>
            <person name="Baxter I."/>
            <person name="Schmutz J."/>
            <person name="Brutnell T."/>
            <person name="Kellogg E."/>
        </authorList>
    </citation>
    <scope>NUCLEOTIDE SEQUENCE [LARGE SCALE GENOMIC DNA]</scope>
</reference>
<dbReference type="EMBL" id="CM016554">
    <property type="protein sequence ID" value="TKW26067.1"/>
    <property type="molecule type" value="Genomic_DNA"/>
</dbReference>
<gene>
    <name evidence="3" type="ORF">SEVIR_3G161600v2</name>
</gene>
<dbReference type="PANTHER" id="PTHR47074">
    <property type="entry name" value="BNAC02G40300D PROTEIN"/>
    <property type="match status" value="1"/>
</dbReference>
<dbReference type="GO" id="GO:0003676">
    <property type="term" value="F:nucleic acid binding"/>
    <property type="evidence" value="ECO:0007669"/>
    <property type="project" value="InterPro"/>
</dbReference>
<dbReference type="Pfam" id="PF13456">
    <property type="entry name" value="RVT_3"/>
    <property type="match status" value="1"/>
</dbReference>
<name>A0A4U6VNL4_SETVI</name>
<evidence type="ECO:0000259" key="2">
    <source>
        <dbReference type="Pfam" id="PF13456"/>
    </source>
</evidence>
<dbReference type="InterPro" id="IPR036397">
    <property type="entry name" value="RNaseH_sf"/>
</dbReference>
<protein>
    <recommendedName>
        <fullName evidence="2">RNase H type-1 domain-containing protein</fullName>
    </recommendedName>
</protein>
<evidence type="ECO:0000313" key="3">
    <source>
        <dbReference type="EMBL" id="TKW26067.1"/>
    </source>
</evidence>
<organism evidence="3 4">
    <name type="scientific">Setaria viridis</name>
    <name type="common">Green bristlegrass</name>
    <name type="synonym">Setaria italica subsp. viridis</name>
    <dbReference type="NCBI Taxonomy" id="4556"/>
    <lineage>
        <taxon>Eukaryota</taxon>
        <taxon>Viridiplantae</taxon>
        <taxon>Streptophyta</taxon>
        <taxon>Embryophyta</taxon>
        <taxon>Tracheophyta</taxon>
        <taxon>Spermatophyta</taxon>
        <taxon>Magnoliopsida</taxon>
        <taxon>Liliopsida</taxon>
        <taxon>Poales</taxon>
        <taxon>Poaceae</taxon>
        <taxon>PACMAD clade</taxon>
        <taxon>Panicoideae</taxon>
        <taxon>Panicodae</taxon>
        <taxon>Paniceae</taxon>
        <taxon>Cenchrinae</taxon>
        <taxon>Setaria</taxon>
    </lineage>
</organism>
<evidence type="ECO:0000313" key="4">
    <source>
        <dbReference type="Proteomes" id="UP000298652"/>
    </source>
</evidence>
<dbReference type="Proteomes" id="UP000298652">
    <property type="component" value="Chromosome 3"/>
</dbReference>
<proteinExistence type="predicted"/>
<dbReference type="Gene3D" id="3.30.420.10">
    <property type="entry name" value="Ribonuclease H-like superfamily/Ribonuclease H"/>
    <property type="match status" value="1"/>
</dbReference>
<dbReference type="InterPro" id="IPR002156">
    <property type="entry name" value="RNaseH_domain"/>
</dbReference>
<dbReference type="InterPro" id="IPR044730">
    <property type="entry name" value="RNase_H-like_dom_plant"/>
</dbReference>
<accession>A0A4U6VNL4</accession>
<keyword evidence="4" id="KW-1185">Reference proteome</keyword>
<dbReference type="OMA" id="SCKANEL"/>
<feature type="region of interest" description="Disordered" evidence="1">
    <location>
        <begin position="1"/>
        <end position="26"/>
    </location>
</feature>
<evidence type="ECO:0000256" key="1">
    <source>
        <dbReference type="SAM" id="MobiDB-lite"/>
    </source>
</evidence>
<dbReference type="AlphaFoldDB" id="A0A4U6VNL4"/>
<sequence>MFQEPPAGKREASHSKSTAQWKPPDPGWFKINVDGAFSERSGAGGVGVVIRDHLGAVKLAAWRVIFGASNAEEVEARACKEGADLAAEWIRAPVILESDRAMSCKANELAQMAKRLNHGAVWRDRFPVCIEHFIDQGCNPPMSN</sequence>
<dbReference type="InterPro" id="IPR052929">
    <property type="entry name" value="RNase_H-like_EbsB-rel"/>
</dbReference>